<dbReference type="AlphaFoldDB" id="A0A8R7K463"/>
<organism evidence="2 3">
    <name type="scientific">Triticum urartu</name>
    <name type="common">Red wild einkorn</name>
    <name type="synonym">Crithodium urartu</name>
    <dbReference type="NCBI Taxonomy" id="4572"/>
    <lineage>
        <taxon>Eukaryota</taxon>
        <taxon>Viridiplantae</taxon>
        <taxon>Streptophyta</taxon>
        <taxon>Embryophyta</taxon>
        <taxon>Tracheophyta</taxon>
        <taxon>Spermatophyta</taxon>
        <taxon>Magnoliopsida</taxon>
        <taxon>Liliopsida</taxon>
        <taxon>Poales</taxon>
        <taxon>Poaceae</taxon>
        <taxon>BOP clade</taxon>
        <taxon>Pooideae</taxon>
        <taxon>Triticodae</taxon>
        <taxon>Triticeae</taxon>
        <taxon>Triticinae</taxon>
        <taxon>Triticum</taxon>
    </lineage>
</organism>
<protein>
    <submittedName>
        <fullName evidence="2">Uncharacterized protein</fullName>
    </submittedName>
</protein>
<dbReference type="Proteomes" id="UP000015106">
    <property type="component" value="Chromosome 1"/>
</dbReference>
<keyword evidence="3" id="KW-1185">Reference proteome</keyword>
<reference evidence="3" key="1">
    <citation type="journal article" date="2013" name="Nature">
        <title>Draft genome of the wheat A-genome progenitor Triticum urartu.</title>
        <authorList>
            <person name="Ling H.Q."/>
            <person name="Zhao S."/>
            <person name="Liu D."/>
            <person name="Wang J."/>
            <person name="Sun H."/>
            <person name="Zhang C."/>
            <person name="Fan H."/>
            <person name="Li D."/>
            <person name="Dong L."/>
            <person name="Tao Y."/>
            <person name="Gao C."/>
            <person name="Wu H."/>
            <person name="Li Y."/>
            <person name="Cui Y."/>
            <person name="Guo X."/>
            <person name="Zheng S."/>
            <person name="Wang B."/>
            <person name="Yu K."/>
            <person name="Liang Q."/>
            <person name="Yang W."/>
            <person name="Lou X."/>
            <person name="Chen J."/>
            <person name="Feng M."/>
            <person name="Jian J."/>
            <person name="Zhang X."/>
            <person name="Luo G."/>
            <person name="Jiang Y."/>
            <person name="Liu J."/>
            <person name="Wang Z."/>
            <person name="Sha Y."/>
            <person name="Zhang B."/>
            <person name="Wu H."/>
            <person name="Tang D."/>
            <person name="Shen Q."/>
            <person name="Xue P."/>
            <person name="Zou S."/>
            <person name="Wang X."/>
            <person name="Liu X."/>
            <person name="Wang F."/>
            <person name="Yang Y."/>
            <person name="An X."/>
            <person name="Dong Z."/>
            <person name="Zhang K."/>
            <person name="Zhang X."/>
            <person name="Luo M.C."/>
            <person name="Dvorak J."/>
            <person name="Tong Y."/>
            <person name="Wang J."/>
            <person name="Yang H."/>
            <person name="Li Z."/>
            <person name="Wang D."/>
            <person name="Zhang A."/>
            <person name="Wang J."/>
        </authorList>
    </citation>
    <scope>NUCLEOTIDE SEQUENCE</scope>
    <source>
        <strain evidence="3">cv. G1812</strain>
    </source>
</reference>
<accession>A0A8R7K463</accession>
<reference evidence="2" key="2">
    <citation type="submission" date="2018-03" db="EMBL/GenBank/DDBJ databases">
        <title>The Triticum urartu genome reveals the dynamic nature of wheat genome evolution.</title>
        <authorList>
            <person name="Ling H."/>
            <person name="Ma B."/>
            <person name="Shi X."/>
            <person name="Liu H."/>
            <person name="Dong L."/>
            <person name="Sun H."/>
            <person name="Cao Y."/>
            <person name="Gao Q."/>
            <person name="Zheng S."/>
            <person name="Li Y."/>
            <person name="Yu Y."/>
            <person name="Du H."/>
            <person name="Qi M."/>
            <person name="Li Y."/>
            <person name="Yu H."/>
            <person name="Cui Y."/>
            <person name="Wang N."/>
            <person name="Chen C."/>
            <person name="Wu H."/>
            <person name="Zhao Y."/>
            <person name="Zhang J."/>
            <person name="Li Y."/>
            <person name="Zhou W."/>
            <person name="Zhang B."/>
            <person name="Hu W."/>
            <person name="Eijk M."/>
            <person name="Tang J."/>
            <person name="Witsenboer H."/>
            <person name="Zhao S."/>
            <person name="Li Z."/>
            <person name="Zhang A."/>
            <person name="Wang D."/>
            <person name="Liang C."/>
        </authorList>
    </citation>
    <scope>NUCLEOTIDE SEQUENCE [LARGE SCALE GENOMIC DNA]</scope>
    <source>
        <strain evidence="2">cv. G1812</strain>
    </source>
</reference>
<evidence type="ECO:0000313" key="3">
    <source>
        <dbReference type="Proteomes" id="UP000015106"/>
    </source>
</evidence>
<reference evidence="2" key="3">
    <citation type="submission" date="2022-06" db="UniProtKB">
        <authorList>
            <consortium name="EnsemblPlants"/>
        </authorList>
    </citation>
    <scope>IDENTIFICATION</scope>
</reference>
<feature type="compositionally biased region" description="Polar residues" evidence="1">
    <location>
        <begin position="31"/>
        <end position="40"/>
    </location>
</feature>
<feature type="region of interest" description="Disordered" evidence="1">
    <location>
        <begin position="1"/>
        <end position="47"/>
    </location>
</feature>
<sequence>MVTERRFGGVQRSMNTRAMTAATRSPRKLNPASSSDSLLQHTFPMLA</sequence>
<evidence type="ECO:0000313" key="2">
    <source>
        <dbReference type="EnsemblPlants" id="TuG1812G0100002753.01.T01.cds246178"/>
    </source>
</evidence>
<name>A0A8R7K463_TRIUA</name>
<proteinExistence type="predicted"/>
<dbReference type="Gramene" id="TuG1812G0100002753.01.T01">
    <property type="protein sequence ID" value="TuG1812G0100002753.01.T01.cds246178"/>
    <property type="gene ID" value="TuG1812G0100002753.01"/>
</dbReference>
<dbReference type="EnsemblPlants" id="TuG1812G0100002753.01.T01">
    <property type="protein sequence ID" value="TuG1812G0100002753.01.T01.cds246178"/>
    <property type="gene ID" value="TuG1812G0100002753.01"/>
</dbReference>
<evidence type="ECO:0000256" key="1">
    <source>
        <dbReference type="SAM" id="MobiDB-lite"/>
    </source>
</evidence>